<accession>A0ABY7MIJ9</accession>
<name>A0ABY7MIJ9_9BRAD</name>
<dbReference type="InterPro" id="IPR029052">
    <property type="entry name" value="Metallo-depent_PP-like"/>
</dbReference>
<dbReference type="InterPro" id="IPR004843">
    <property type="entry name" value="Calcineurin-like_PHP"/>
</dbReference>
<protein>
    <submittedName>
        <fullName evidence="6">Metallophosphoesterase</fullName>
    </submittedName>
</protein>
<reference evidence="6" key="1">
    <citation type="submission" date="2021-12" db="EMBL/GenBank/DDBJ databases">
        <title>Bradyrhizobium xenonodulans sp. nov.</title>
        <authorList>
            <person name="Claassens R."/>
            <person name="Venter S.N."/>
            <person name="Beukes C.W."/>
            <person name="Stepkowski T."/>
            <person name="Steenkamp E.T."/>
        </authorList>
    </citation>
    <scope>NUCLEOTIDE SEQUENCE</scope>
    <source>
        <strain evidence="6">14AB</strain>
    </source>
</reference>
<proteinExistence type="inferred from homology"/>
<evidence type="ECO:0000256" key="3">
    <source>
        <dbReference type="ARBA" id="ARBA00023004"/>
    </source>
</evidence>
<dbReference type="Proteomes" id="UP001179614">
    <property type="component" value="Chromosome"/>
</dbReference>
<dbReference type="SUPFAM" id="SSF56300">
    <property type="entry name" value="Metallo-dependent phosphatases"/>
    <property type="match status" value="1"/>
</dbReference>
<gene>
    <name evidence="6" type="ORF">I3J27_35805</name>
</gene>
<evidence type="ECO:0000256" key="1">
    <source>
        <dbReference type="ARBA" id="ARBA00022723"/>
    </source>
</evidence>
<keyword evidence="2" id="KW-0378">Hydrolase</keyword>
<evidence type="ECO:0000259" key="5">
    <source>
        <dbReference type="Pfam" id="PF00149"/>
    </source>
</evidence>
<sequence length="549" mass="59827">MRALLVSSAGNAVDSLPGFILPGADTGLVRQRHFSHRLGGAAFANERRKMDRSFVIAQISDLHLDGSGRLLATIEALSAAMRKAMAEFAEIPDRILLITGDLVDDPTPRALDEALAVIASFRQTGLFTDIQAIAGNHDVKRPSQRAGRHDVYDHLHLPRTSKSVYYRHAGLDLVLLDSNRASLATLASGNFDETTYNALVADSARLSVELAGSMGSVGRADYAEPAEDLVRVLALHHHPLPQATGEGKRFLGVPDEPLMYLAAPATFLEAATSLNVNLVLHGHRHVEGLTRYSIPDPRATRSESGEAFWRTIYVLSCPSSTGQGGDDAGFNIIHFGPSSQAGRAEHRFAIARYSRPRNDGAFRLLDSNLPDGVIRLPAGRDFSRDPAVQSAIEIASCATLKRDQVVAQARRLLTRSAFYAGGAVDWPGTLHAYLVTSHAWADLDGKFARSERTHEAEAMTAVNRLLCRLIEHAAEVLGIDRVQLDELRGKRLVSRDDLRREWPGMPRADVDVAAQALRRLQLLRDLNEQVKALGLDLGLGGEVLPHAPR</sequence>
<dbReference type="PANTHER" id="PTHR42988:SF2">
    <property type="entry name" value="CYCLIC NUCLEOTIDE PHOSPHODIESTERASE CBUA0032-RELATED"/>
    <property type="match status" value="1"/>
</dbReference>
<dbReference type="Gene3D" id="3.60.21.10">
    <property type="match status" value="1"/>
</dbReference>
<dbReference type="RefSeq" id="WP_270163519.1">
    <property type="nucleotide sequence ID" value="NZ_CP089391.1"/>
</dbReference>
<evidence type="ECO:0000313" key="7">
    <source>
        <dbReference type="Proteomes" id="UP001179614"/>
    </source>
</evidence>
<keyword evidence="7" id="KW-1185">Reference proteome</keyword>
<dbReference type="EMBL" id="CP089391">
    <property type="protein sequence ID" value="WBL78246.1"/>
    <property type="molecule type" value="Genomic_DNA"/>
</dbReference>
<dbReference type="PANTHER" id="PTHR42988">
    <property type="entry name" value="PHOSPHOHYDROLASE"/>
    <property type="match status" value="1"/>
</dbReference>
<organism evidence="6 7">
    <name type="scientific">Bradyrhizobium xenonodulans</name>
    <dbReference type="NCBI Taxonomy" id="2736875"/>
    <lineage>
        <taxon>Bacteria</taxon>
        <taxon>Pseudomonadati</taxon>
        <taxon>Pseudomonadota</taxon>
        <taxon>Alphaproteobacteria</taxon>
        <taxon>Hyphomicrobiales</taxon>
        <taxon>Nitrobacteraceae</taxon>
        <taxon>Bradyrhizobium</taxon>
    </lineage>
</organism>
<evidence type="ECO:0000256" key="4">
    <source>
        <dbReference type="ARBA" id="ARBA00025742"/>
    </source>
</evidence>
<feature type="domain" description="Calcineurin-like phosphoesterase" evidence="5">
    <location>
        <begin position="55"/>
        <end position="286"/>
    </location>
</feature>
<evidence type="ECO:0000313" key="6">
    <source>
        <dbReference type="EMBL" id="WBL78246.1"/>
    </source>
</evidence>
<comment type="similarity">
    <text evidence="4">Belongs to the cyclic nucleotide phosphodiesterase class-III family.</text>
</comment>
<keyword evidence="1" id="KW-0479">Metal-binding</keyword>
<evidence type="ECO:0000256" key="2">
    <source>
        <dbReference type="ARBA" id="ARBA00022801"/>
    </source>
</evidence>
<dbReference type="InterPro" id="IPR050884">
    <property type="entry name" value="CNP_phosphodiesterase-III"/>
</dbReference>
<keyword evidence="3" id="KW-0408">Iron</keyword>
<dbReference type="Pfam" id="PF00149">
    <property type="entry name" value="Metallophos"/>
    <property type="match status" value="1"/>
</dbReference>